<protein>
    <recommendedName>
        <fullName evidence="5">Transcription factor domain-containing protein</fullName>
    </recommendedName>
</protein>
<dbReference type="GO" id="GO:0005634">
    <property type="term" value="C:nucleus"/>
    <property type="evidence" value="ECO:0007669"/>
    <property type="project" value="TreeGrafter"/>
</dbReference>
<dbReference type="PANTHER" id="PTHR37534:SF2">
    <property type="entry name" value="N-ACETYLTRANSFERASE DOMAIN-CONTAINING PROTEIN"/>
    <property type="match status" value="1"/>
</dbReference>
<reference evidence="3" key="1">
    <citation type="journal article" date="2022" name="bioRxiv">
        <title>Deciphering the potential niche of two novel black yeast fungi from a biological soil crust based on their genomes, phenotypes, and melanin regulation.</title>
        <authorList>
            <consortium name="DOE Joint Genome Institute"/>
            <person name="Carr E.C."/>
            <person name="Barton Q."/>
            <person name="Grambo S."/>
            <person name="Sullivan M."/>
            <person name="Renfro C.M."/>
            <person name="Kuo A."/>
            <person name="Pangilinan J."/>
            <person name="Lipzen A."/>
            <person name="Keymanesh K."/>
            <person name="Savage E."/>
            <person name="Barry K."/>
            <person name="Grigoriev I.V."/>
            <person name="Riekhof W.R."/>
            <person name="Harris S.S."/>
        </authorList>
    </citation>
    <scope>NUCLEOTIDE SEQUENCE</scope>
    <source>
        <strain evidence="3">JF 03-4F</strain>
    </source>
</reference>
<evidence type="ECO:0000313" key="4">
    <source>
        <dbReference type="Proteomes" id="UP001203852"/>
    </source>
</evidence>
<dbReference type="Proteomes" id="UP001203852">
    <property type="component" value="Unassembled WGS sequence"/>
</dbReference>
<keyword evidence="4" id="KW-1185">Reference proteome</keyword>
<keyword evidence="1" id="KW-0539">Nucleus</keyword>
<gene>
    <name evidence="3" type="ORF">EDD36DRAFT_415380</name>
</gene>
<evidence type="ECO:0000256" key="2">
    <source>
        <dbReference type="SAM" id="MobiDB-lite"/>
    </source>
</evidence>
<proteinExistence type="predicted"/>
<evidence type="ECO:0008006" key="5">
    <source>
        <dbReference type="Google" id="ProtNLM"/>
    </source>
</evidence>
<accession>A0AAN6E1H0</accession>
<dbReference type="EMBL" id="MU404351">
    <property type="protein sequence ID" value="KAI1616484.1"/>
    <property type="molecule type" value="Genomic_DNA"/>
</dbReference>
<dbReference type="PANTHER" id="PTHR37534">
    <property type="entry name" value="TRANSCRIPTIONAL ACTIVATOR PROTEIN UGA3"/>
    <property type="match status" value="1"/>
</dbReference>
<dbReference type="GO" id="GO:0000976">
    <property type="term" value="F:transcription cis-regulatory region binding"/>
    <property type="evidence" value="ECO:0007669"/>
    <property type="project" value="TreeGrafter"/>
</dbReference>
<comment type="caution">
    <text evidence="3">The sequence shown here is derived from an EMBL/GenBank/DDBJ whole genome shotgun (WGS) entry which is preliminary data.</text>
</comment>
<name>A0AAN6E1H0_9EURO</name>
<dbReference type="GO" id="GO:0045944">
    <property type="term" value="P:positive regulation of transcription by RNA polymerase II"/>
    <property type="evidence" value="ECO:0007669"/>
    <property type="project" value="TreeGrafter"/>
</dbReference>
<dbReference type="GO" id="GO:0003700">
    <property type="term" value="F:DNA-binding transcription factor activity"/>
    <property type="evidence" value="ECO:0007669"/>
    <property type="project" value="TreeGrafter"/>
</dbReference>
<dbReference type="AlphaFoldDB" id="A0AAN6E1H0"/>
<feature type="region of interest" description="Disordered" evidence="2">
    <location>
        <begin position="33"/>
        <end position="65"/>
    </location>
</feature>
<evidence type="ECO:0000256" key="1">
    <source>
        <dbReference type="ARBA" id="ARBA00023242"/>
    </source>
</evidence>
<organism evidence="3 4">
    <name type="scientific">Exophiala viscosa</name>
    <dbReference type="NCBI Taxonomy" id="2486360"/>
    <lineage>
        <taxon>Eukaryota</taxon>
        <taxon>Fungi</taxon>
        <taxon>Dikarya</taxon>
        <taxon>Ascomycota</taxon>
        <taxon>Pezizomycotina</taxon>
        <taxon>Eurotiomycetes</taxon>
        <taxon>Chaetothyriomycetidae</taxon>
        <taxon>Chaetothyriales</taxon>
        <taxon>Herpotrichiellaceae</taxon>
        <taxon>Exophiala</taxon>
    </lineage>
</organism>
<sequence length="425" mass="47220">MSSAQVEVRCAVGSRECIRPGRVIRFVVNGSRSPTTSTVNSHASTFSPQIEATEPESATPSTPRASVSIDRIESLAASDPTKALVDLEIANLFAHYIAVLAPWYDLNDPPRTFGTIVPETALRMPILFKAIIAFSACHRNRINGSATEVANVFHDAQLKFLIPDCKGAIWLATCLLRSYEIINGGTQIQSHLLGAYSYATSEAIDFSEPGMLQTGAWNYLREEITVGLIQRRGVRMGQIFDGHLQRGPHKIHPSDSITYLLAQIINFCFPDPSLQTSLQDRHTLWRSIHADFMAWKADLPSTFEPFSLAAKPGDPFPSLWMLRPWHVAEIMLALYDPCPTGGHLGPRSFRFAEEQALDICGLAWTNEDDSARVNAFGPLAFCGRYLSLQHHQKELEEYLLQSSRATGWPVNDIVKDLQVHWAAGY</sequence>
<evidence type="ECO:0000313" key="3">
    <source>
        <dbReference type="EMBL" id="KAI1616484.1"/>
    </source>
</evidence>